<reference evidence="2" key="1">
    <citation type="submission" date="2020-08" db="EMBL/GenBank/DDBJ databases">
        <title>Ramlibacter sp. GTP1 16S ribosomal RNA gene genome sequencing and assembly.</title>
        <authorList>
            <person name="Kang M."/>
        </authorList>
    </citation>
    <scope>NUCLEOTIDE SEQUENCE</scope>
    <source>
        <strain evidence="2">GTP1</strain>
    </source>
</reference>
<evidence type="ECO:0000313" key="3">
    <source>
        <dbReference type="Proteomes" id="UP000596827"/>
    </source>
</evidence>
<dbReference type="NCBIfam" id="NF010621">
    <property type="entry name" value="PRK14014.1"/>
    <property type="match status" value="1"/>
</dbReference>
<evidence type="ECO:0000313" key="2">
    <source>
        <dbReference type="EMBL" id="MBC5767101.1"/>
    </source>
</evidence>
<dbReference type="GO" id="GO:0016746">
    <property type="term" value="F:acyltransferase activity"/>
    <property type="evidence" value="ECO:0007669"/>
    <property type="project" value="UniProtKB-KW"/>
</dbReference>
<gene>
    <name evidence="2" type="ORF">H8R02_21725</name>
</gene>
<protein>
    <submittedName>
        <fullName evidence="2">Acyltransferase</fullName>
    </submittedName>
</protein>
<dbReference type="Pfam" id="PF01553">
    <property type="entry name" value="Acyltransferase"/>
    <property type="match status" value="1"/>
</dbReference>
<comment type="caution">
    <text evidence="2">The sequence shown here is derived from an EMBL/GenBank/DDBJ whole genome shotgun (WGS) entry which is preliminary data.</text>
</comment>
<dbReference type="AlphaFoldDB" id="A0A923MBD7"/>
<feature type="domain" description="Phospholipid/glycerol acyltransferase" evidence="1">
    <location>
        <begin position="95"/>
        <end position="237"/>
    </location>
</feature>
<dbReference type="PANTHER" id="PTHR10983">
    <property type="entry name" value="1-ACYLGLYCEROL-3-PHOSPHATE ACYLTRANSFERASE-RELATED"/>
    <property type="match status" value="1"/>
</dbReference>
<organism evidence="2 3">
    <name type="scientific">Ramlibacter albus</name>
    <dbReference type="NCBI Taxonomy" id="2079448"/>
    <lineage>
        <taxon>Bacteria</taxon>
        <taxon>Pseudomonadati</taxon>
        <taxon>Pseudomonadota</taxon>
        <taxon>Betaproteobacteria</taxon>
        <taxon>Burkholderiales</taxon>
        <taxon>Comamonadaceae</taxon>
        <taxon>Ramlibacter</taxon>
    </lineage>
</organism>
<keyword evidence="2" id="KW-0012">Acyltransferase</keyword>
<accession>A0A923MBD7</accession>
<name>A0A923MBD7_9BURK</name>
<keyword evidence="3" id="KW-1185">Reference proteome</keyword>
<dbReference type="EMBL" id="JACORU010000009">
    <property type="protein sequence ID" value="MBC5767101.1"/>
    <property type="molecule type" value="Genomic_DNA"/>
</dbReference>
<proteinExistence type="predicted"/>
<keyword evidence="2" id="KW-0808">Transferase</keyword>
<dbReference type="SUPFAM" id="SSF69593">
    <property type="entry name" value="Glycerol-3-phosphate (1)-acyltransferase"/>
    <property type="match status" value="1"/>
</dbReference>
<sequence>MNPRAPLSFLPAPIRGAIALALLCTNTLFWTIPLVALALVKLALPLAPVRKRIDPLLNSIASCWIACNSGWMRLTQSSVWHVHGLPAGKRRNGWFLVNCNHQSWADIFVLQHLLNRRVPMLKFFLKQELIYVPVIGLAWWSLDFPFMKRHGKATLRRNPERRADDALATRRACRKFELVPTSVMNFAEGTRFTRDKQRKQHSPYRHLLKPKAGALALTLQSMGSKFDSMIDVTIAYSPGVPGFWDFLCGRVERIGVNIRELPVPEALCTGDWSSDAAYRARFQQWLAQLWQEKDELLDSLLAA</sequence>
<dbReference type="CDD" id="cd07990">
    <property type="entry name" value="LPLAT_LCLAT1-like"/>
    <property type="match status" value="1"/>
</dbReference>
<dbReference type="Proteomes" id="UP000596827">
    <property type="component" value="Unassembled WGS sequence"/>
</dbReference>
<dbReference type="PANTHER" id="PTHR10983:SF16">
    <property type="entry name" value="LYSOCARDIOLIPIN ACYLTRANSFERASE 1"/>
    <property type="match status" value="1"/>
</dbReference>
<dbReference type="RefSeq" id="WP_187083593.1">
    <property type="nucleotide sequence ID" value="NZ_JACORU010000009.1"/>
</dbReference>
<dbReference type="InterPro" id="IPR002123">
    <property type="entry name" value="Plipid/glycerol_acylTrfase"/>
</dbReference>
<evidence type="ECO:0000259" key="1">
    <source>
        <dbReference type="SMART" id="SM00563"/>
    </source>
</evidence>
<dbReference type="SMART" id="SM00563">
    <property type="entry name" value="PlsC"/>
    <property type="match status" value="1"/>
</dbReference>